<dbReference type="OrthoDB" id="4964541at2"/>
<dbReference type="GO" id="GO:0022857">
    <property type="term" value="F:transmembrane transporter activity"/>
    <property type="evidence" value="ECO:0007669"/>
    <property type="project" value="UniProtKB-UniRule"/>
</dbReference>
<keyword evidence="6 9" id="KW-1133">Transmembrane helix</keyword>
<keyword evidence="2 9" id="KW-0813">Transport</keyword>
<dbReference type="Proteomes" id="UP000246352">
    <property type="component" value="Unassembled WGS sequence"/>
</dbReference>
<evidence type="ECO:0000256" key="4">
    <source>
        <dbReference type="ARBA" id="ARBA00022519"/>
    </source>
</evidence>
<feature type="domain" description="Tripartite ATP-independent periplasmic transporters DctQ component" evidence="10">
    <location>
        <begin position="39"/>
        <end position="162"/>
    </location>
</feature>
<dbReference type="InterPro" id="IPR055348">
    <property type="entry name" value="DctQ"/>
</dbReference>
<accession>A0A317PKQ2</accession>
<sequence>MTTGPGAEDGRKSGNGFIRVEAAVVRLVGMLLGVGLIVMVLVNVANAVGRYSGWFSLVGADELLVYGMIWIVMLGAILAARSRDHLSINLLPTAMSGALAATVQILIDIATVAVSLFIAWHSFVFIGRIANLNQTSMGLGIPMVIPHSAILVGFVGIAAVTAFLTVVDISRLAVSEGDRK</sequence>
<reference evidence="11 12" key="1">
    <citation type="submission" date="2018-05" db="EMBL/GenBank/DDBJ databases">
        <title>Genomic Encyclopedia of Type Strains, Phase IV (KMG-IV): sequencing the most valuable type-strain genomes for metagenomic binning, comparative biology and taxonomic classification.</title>
        <authorList>
            <person name="Goeker M."/>
        </authorList>
    </citation>
    <scope>NUCLEOTIDE SEQUENCE [LARGE SCALE GENOMIC DNA]</scope>
    <source>
        <strain evidence="11 12">DSM 16791</strain>
    </source>
</reference>
<proteinExistence type="inferred from homology"/>
<evidence type="ECO:0000256" key="7">
    <source>
        <dbReference type="ARBA" id="ARBA00023136"/>
    </source>
</evidence>
<feature type="transmembrane region" description="Helical" evidence="9">
    <location>
        <begin position="23"/>
        <end position="43"/>
    </location>
</feature>
<comment type="function">
    <text evidence="9">Part of the tripartite ATP-independent periplasmic (TRAP) transport system.</text>
</comment>
<comment type="subunit">
    <text evidence="9">The complex comprises the extracytoplasmic solute receptor protein and the two transmembrane proteins.</text>
</comment>
<dbReference type="GO" id="GO:0005886">
    <property type="term" value="C:plasma membrane"/>
    <property type="evidence" value="ECO:0007669"/>
    <property type="project" value="UniProtKB-SubCell"/>
</dbReference>
<evidence type="ECO:0000256" key="6">
    <source>
        <dbReference type="ARBA" id="ARBA00022989"/>
    </source>
</evidence>
<feature type="transmembrane region" description="Helical" evidence="9">
    <location>
        <begin position="101"/>
        <end position="130"/>
    </location>
</feature>
<evidence type="ECO:0000313" key="12">
    <source>
        <dbReference type="Proteomes" id="UP000246352"/>
    </source>
</evidence>
<dbReference type="GO" id="GO:0015740">
    <property type="term" value="P:C4-dicarboxylate transport"/>
    <property type="evidence" value="ECO:0007669"/>
    <property type="project" value="TreeGrafter"/>
</dbReference>
<comment type="subcellular location">
    <subcellularLocation>
        <location evidence="1 9">Cell inner membrane</location>
        <topology evidence="1 9">Multi-pass membrane protein</topology>
    </subcellularLocation>
</comment>
<feature type="transmembrane region" description="Helical" evidence="9">
    <location>
        <begin position="63"/>
        <end position="80"/>
    </location>
</feature>
<evidence type="ECO:0000256" key="8">
    <source>
        <dbReference type="ARBA" id="ARBA00038436"/>
    </source>
</evidence>
<keyword evidence="7 9" id="KW-0472">Membrane</keyword>
<evidence type="ECO:0000259" key="10">
    <source>
        <dbReference type="Pfam" id="PF04290"/>
    </source>
</evidence>
<keyword evidence="4 9" id="KW-0997">Cell inner membrane</keyword>
<comment type="caution">
    <text evidence="11">The sequence shown here is derived from an EMBL/GenBank/DDBJ whole genome shotgun (WGS) entry which is preliminary data.</text>
</comment>
<name>A0A317PKQ2_9HYPH</name>
<evidence type="ECO:0000256" key="9">
    <source>
        <dbReference type="RuleBase" id="RU369079"/>
    </source>
</evidence>
<evidence type="ECO:0000256" key="1">
    <source>
        <dbReference type="ARBA" id="ARBA00004429"/>
    </source>
</evidence>
<evidence type="ECO:0000256" key="2">
    <source>
        <dbReference type="ARBA" id="ARBA00022448"/>
    </source>
</evidence>
<keyword evidence="12" id="KW-1185">Reference proteome</keyword>
<evidence type="ECO:0000256" key="3">
    <source>
        <dbReference type="ARBA" id="ARBA00022475"/>
    </source>
</evidence>
<dbReference type="PANTHER" id="PTHR35011">
    <property type="entry name" value="2,3-DIKETO-L-GULONATE TRAP TRANSPORTER SMALL PERMEASE PROTEIN YIAM"/>
    <property type="match status" value="1"/>
</dbReference>
<gene>
    <name evidence="11" type="ORF">DFR52_102197</name>
</gene>
<dbReference type="InterPro" id="IPR007387">
    <property type="entry name" value="TRAP_DctQ"/>
</dbReference>
<dbReference type="Pfam" id="PF04290">
    <property type="entry name" value="DctQ"/>
    <property type="match status" value="1"/>
</dbReference>
<comment type="similarity">
    <text evidence="8 9">Belongs to the TRAP transporter small permease family.</text>
</comment>
<feature type="transmembrane region" description="Helical" evidence="9">
    <location>
        <begin position="150"/>
        <end position="174"/>
    </location>
</feature>
<protein>
    <recommendedName>
        <fullName evidence="9">TRAP transporter small permease protein</fullName>
    </recommendedName>
</protein>
<dbReference type="EMBL" id="QGTR01000002">
    <property type="protein sequence ID" value="PWW01535.1"/>
    <property type="molecule type" value="Genomic_DNA"/>
</dbReference>
<dbReference type="PANTHER" id="PTHR35011:SF11">
    <property type="entry name" value="TRAP TRANSPORTER SMALL PERMEASE PROTEIN"/>
    <property type="match status" value="1"/>
</dbReference>
<keyword evidence="3" id="KW-1003">Cell membrane</keyword>
<dbReference type="RefSeq" id="WP_110031338.1">
    <property type="nucleotide sequence ID" value="NZ_QGTR01000002.1"/>
</dbReference>
<evidence type="ECO:0000313" key="11">
    <source>
        <dbReference type="EMBL" id="PWW01535.1"/>
    </source>
</evidence>
<keyword evidence="5 9" id="KW-0812">Transmembrane</keyword>
<organism evidence="11 12">
    <name type="scientific">Hoeflea marina</name>
    <dbReference type="NCBI Taxonomy" id="274592"/>
    <lineage>
        <taxon>Bacteria</taxon>
        <taxon>Pseudomonadati</taxon>
        <taxon>Pseudomonadota</taxon>
        <taxon>Alphaproteobacteria</taxon>
        <taxon>Hyphomicrobiales</taxon>
        <taxon>Rhizobiaceae</taxon>
        <taxon>Hoeflea</taxon>
    </lineage>
</organism>
<evidence type="ECO:0000256" key="5">
    <source>
        <dbReference type="ARBA" id="ARBA00022692"/>
    </source>
</evidence>
<dbReference type="AlphaFoldDB" id="A0A317PKQ2"/>